<evidence type="ECO:0000313" key="7">
    <source>
        <dbReference type="EMBL" id="BES91009.1"/>
    </source>
</evidence>
<dbReference type="InterPro" id="IPR042269">
    <property type="entry name" value="Ser_carbopepase_S28_SKS"/>
</dbReference>
<keyword evidence="5" id="KW-0325">Glycoprotein</keyword>
<dbReference type="Gene3D" id="3.40.50.1820">
    <property type="entry name" value="alpha/beta hydrolase"/>
    <property type="match status" value="1"/>
</dbReference>
<dbReference type="SUPFAM" id="SSF53474">
    <property type="entry name" value="alpha/beta-Hydrolases"/>
    <property type="match status" value="1"/>
</dbReference>
<feature type="signal peptide" evidence="6">
    <location>
        <begin position="1"/>
        <end position="24"/>
    </location>
</feature>
<dbReference type="InterPro" id="IPR008758">
    <property type="entry name" value="Peptidase_S28"/>
</dbReference>
<feature type="chain" id="PRO_5045393886" evidence="6">
    <location>
        <begin position="25"/>
        <end position="511"/>
    </location>
</feature>
<dbReference type="Proteomes" id="UP001307889">
    <property type="component" value="Chromosome 2"/>
</dbReference>
<gene>
    <name evidence="7" type="ORF">NTJ_03817</name>
</gene>
<keyword evidence="4" id="KW-0378">Hydrolase</keyword>
<protein>
    <submittedName>
        <fullName evidence="7">Serine carboxypeptidase S28</fullName>
    </submittedName>
</protein>
<evidence type="ECO:0000256" key="3">
    <source>
        <dbReference type="ARBA" id="ARBA00022729"/>
    </source>
</evidence>
<sequence length="511" mass="57775">MYYIGAVVHYFLLAALLFTPLSSSIEHQHHQIRRPANERHRRRLLGDPGGVPSFHKPAPDRWFHQKLDHFDPLVNETWLQRYQVNETFFSRRADSPVFLMVGGEGAISAKWMAAGAWQVYAEKYGALCLQLEHRYYGKSWPKPDMSTENLRFLSSQQALADIAYFIEGINDMYNLTSSNYWVLFGGSYPGALAAWARSKYAHLVHQSISSSGPLEAVADFPQYNEVVSDALDSVSPDCVDQTHQAALQLEKTVKHPIGGVLVTKMFNLCKPLNVASNKDVSTLAEALSGNFDEVVQYNNDNRITSDPKPLLTMNDLCEIMINRSMGSPMERYAAVNRMVLKRNNQTCLDASYKQAVKDLQNMTFNPEEGARQWTYQTCTEFGFYQTSSSRKELFGSLFNVDYFVEQCQDVFGDDFGKDRLMSGIERTNILYGGKGISTSRVMFVHGSVDPWHVLGITESDNHSLPAIFMVGTAHCADMYPPSDRDLEALTRARVSISNHIGQWLMRPRHSC</sequence>
<comment type="similarity">
    <text evidence="1">Belongs to the peptidase S28 family.</text>
</comment>
<dbReference type="InterPro" id="IPR029058">
    <property type="entry name" value="AB_hydrolase_fold"/>
</dbReference>
<dbReference type="GO" id="GO:0004180">
    <property type="term" value="F:carboxypeptidase activity"/>
    <property type="evidence" value="ECO:0007669"/>
    <property type="project" value="UniProtKB-KW"/>
</dbReference>
<name>A0ABN7AI12_9HEMI</name>
<evidence type="ECO:0000256" key="1">
    <source>
        <dbReference type="ARBA" id="ARBA00011079"/>
    </source>
</evidence>
<accession>A0ABN7AI12</accession>
<evidence type="ECO:0000256" key="2">
    <source>
        <dbReference type="ARBA" id="ARBA00022670"/>
    </source>
</evidence>
<evidence type="ECO:0000256" key="5">
    <source>
        <dbReference type="ARBA" id="ARBA00023180"/>
    </source>
</evidence>
<evidence type="ECO:0000313" key="8">
    <source>
        <dbReference type="Proteomes" id="UP001307889"/>
    </source>
</evidence>
<organism evidence="7 8">
    <name type="scientific">Nesidiocoris tenuis</name>
    <dbReference type="NCBI Taxonomy" id="355587"/>
    <lineage>
        <taxon>Eukaryota</taxon>
        <taxon>Metazoa</taxon>
        <taxon>Ecdysozoa</taxon>
        <taxon>Arthropoda</taxon>
        <taxon>Hexapoda</taxon>
        <taxon>Insecta</taxon>
        <taxon>Pterygota</taxon>
        <taxon>Neoptera</taxon>
        <taxon>Paraneoptera</taxon>
        <taxon>Hemiptera</taxon>
        <taxon>Heteroptera</taxon>
        <taxon>Panheteroptera</taxon>
        <taxon>Cimicomorpha</taxon>
        <taxon>Miridae</taxon>
        <taxon>Dicyphina</taxon>
        <taxon>Nesidiocoris</taxon>
    </lineage>
</organism>
<reference evidence="7 8" key="1">
    <citation type="submission" date="2023-09" db="EMBL/GenBank/DDBJ databases">
        <title>Nesidiocoris tenuis whole genome shotgun sequence.</title>
        <authorList>
            <person name="Shibata T."/>
            <person name="Shimoda M."/>
            <person name="Kobayashi T."/>
            <person name="Uehara T."/>
        </authorList>
    </citation>
    <scope>NUCLEOTIDE SEQUENCE [LARGE SCALE GENOMIC DNA]</scope>
    <source>
        <strain evidence="7 8">Japan</strain>
    </source>
</reference>
<dbReference type="Pfam" id="PF05577">
    <property type="entry name" value="Peptidase_S28"/>
    <property type="match status" value="1"/>
</dbReference>
<dbReference type="Gene3D" id="1.20.120.980">
    <property type="entry name" value="Serine carboxypeptidase S28, SKS domain"/>
    <property type="match status" value="1"/>
</dbReference>
<dbReference type="EMBL" id="AP028910">
    <property type="protein sequence ID" value="BES91009.1"/>
    <property type="molecule type" value="Genomic_DNA"/>
</dbReference>
<keyword evidence="7" id="KW-0121">Carboxypeptidase</keyword>
<keyword evidence="3 6" id="KW-0732">Signal</keyword>
<evidence type="ECO:0000256" key="6">
    <source>
        <dbReference type="SAM" id="SignalP"/>
    </source>
</evidence>
<proteinExistence type="inferred from homology"/>
<keyword evidence="8" id="KW-1185">Reference proteome</keyword>
<dbReference type="PANTHER" id="PTHR11010">
    <property type="entry name" value="PROTEASE S28 PRO-X CARBOXYPEPTIDASE-RELATED"/>
    <property type="match status" value="1"/>
</dbReference>
<keyword evidence="2" id="KW-0645">Protease</keyword>
<evidence type="ECO:0000256" key="4">
    <source>
        <dbReference type="ARBA" id="ARBA00022801"/>
    </source>
</evidence>
<dbReference type="PANTHER" id="PTHR11010:SF117">
    <property type="entry name" value="SERINE PROTEASE 16"/>
    <property type="match status" value="1"/>
</dbReference>